<dbReference type="OrthoDB" id="793848at2"/>
<feature type="region of interest" description="Disordered" evidence="1">
    <location>
        <begin position="234"/>
        <end position="264"/>
    </location>
</feature>
<proteinExistence type="predicted"/>
<accession>S9Q5U6</accession>
<feature type="compositionally biased region" description="Polar residues" evidence="1">
    <location>
        <begin position="242"/>
        <end position="254"/>
    </location>
</feature>
<evidence type="ECO:0008006" key="4">
    <source>
        <dbReference type="Google" id="ProtNLM"/>
    </source>
</evidence>
<evidence type="ECO:0000313" key="2">
    <source>
        <dbReference type="EMBL" id="EPX76751.1"/>
    </source>
</evidence>
<gene>
    <name evidence="2" type="ORF">Salmuc_04636</name>
</gene>
<evidence type="ECO:0000256" key="1">
    <source>
        <dbReference type="SAM" id="MobiDB-lite"/>
    </source>
</evidence>
<protein>
    <recommendedName>
        <fullName evidence="4">Phytanoyl-CoA dioxygenase family protein</fullName>
    </recommendedName>
</protein>
<dbReference type="EMBL" id="APVH01000043">
    <property type="protein sequence ID" value="EPX76751.1"/>
    <property type="molecule type" value="Genomic_DNA"/>
</dbReference>
<dbReference type="eggNOG" id="ENOG502ZHQW">
    <property type="taxonomic scope" value="Bacteria"/>
</dbReference>
<dbReference type="Proteomes" id="UP000015347">
    <property type="component" value="Unassembled WGS sequence"/>
</dbReference>
<comment type="caution">
    <text evidence="2">The sequence shown here is derived from an EMBL/GenBank/DDBJ whole genome shotgun (WGS) entry which is preliminary data.</text>
</comment>
<name>S9Q5U6_9RHOB</name>
<evidence type="ECO:0000313" key="3">
    <source>
        <dbReference type="Proteomes" id="UP000015347"/>
    </source>
</evidence>
<sequence>MRDIALQDITLPFSGDRFAHRRRPLPVGRLETSEIGTLPCCLDMLVKLPGEGVVLPDSYADNPAIDAFLKSALAFEDGMLPSWREECYLYLTIDQREVVPGRSHRNGGWHFDGMQGARYAKKLPGCHQYVMSSNLCTEFTDAPTDANGLDENRHNWFECLGEQIPDDTQVITPAPFEIVFMSAYQMHRSPVATEKTAGWRTFVRLDVSHKKQDRIGNTVNPDLPAPWEFVERNLPSGLGRPRTSTHWSGASRLSSPEGRVGADE</sequence>
<dbReference type="HOGENOM" id="CLU_1053318_0_0_5"/>
<organism evidence="2 3">
    <name type="scientific">Salipiger mucosus DSM 16094</name>
    <dbReference type="NCBI Taxonomy" id="1123237"/>
    <lineage>
        <taxon>Bacteria</taxon>
        <taxon>Pseudomonadati</taxon>
        <taxon>Pseudomonadota</taxon>
        <taxon>Alphaproteobacteria</taxon>
        <taxon>Rhodobacterales</taxon>
        <taxon>Roseobacteraceae</taxon>
        <taxon>Salipiger</taxon>
    </lineage>
</organism>
<dbReference type="RefSeq" id="WP_020041815.1">
    <property type="nucleotide sequence ID" value="NZ_KE557281.1"/>
</dbReference>
<reference evidence="3" key="1">
    <citation type="journal article" date="2014" name="Stand. Genomic Sci.">
        <title>Genome sequence of the exopolysaccharide-producing Salipiger mucosus type strain (DSM 16094(T)), a moderately halophilic member of the Roseobacter clade.</title>
        <authorList>
            <person name="Riedel T."/>
            <person name="Spring S."/>
            <person name="Fiebig A."/>
            <person name="Petersen J."/>
            <person name="Kyrpides N.C."/>
            <person name="Goker M."/>
            <person name="Klenk H.P."/>
        </authorList>
    </citation>
    <scope>NUCLEOTIDE SEQUENCE [LARGE SCALE GENOMIC DNA]</scope>
    <source>
        <strain evidence="3">DSM 16094</strain>
    </source>
</reference>
<keyword evidence="3" id="KW-1185">Reference proteome</keyword>
<dbReference type="STRING" id="1123237.Salmuc_04636"/>
<dbReference type="AlphaFoldDB" id="S9Q5U6"/>